<dbReference type="InterPro" id="IPR004424">
    <property type="entry name" value="IspE"/>
</dbReference>
<evidence type="ECO:0000256" key="6">
    <source>
        <dbReference type="ARBA" id="ARBA00022777"/>
    </source>
</evidence>
<comment type="caution">
    <text evidence="13">The sequence shown here is derived from an EMBL/GenBank/DDBJ whole genome shotgun (WGS) entry which is preliminary data.</text>
</comment>
<evidence type="ECO:0000313" key="14">
    <source>
        <dbReference type="Proteomes" id="UP000294547"/>
    </source>
</evidence>
<dbReference type="Pfam" id="PF00288">
    <property type="entry name" value="GHMP_kinases_N"/>
    <property type="match status" value="1"/>
</dbReference>
<evidence type="ECO:0000256" key="2">
    <source>
        <dbReference type="ARBA" id="ARBA00012052"/>
    </source>
</evidence>
<dbReference type="InterPro" id="IPR036554">
    <property type="entry name" value="GHMP_kinase_C_sf"/>
</dbReference>
<feature type="binding site" evidence="10">
    <location>
        <begin position="105"/>
        <end position="115"/>
    </location>
    <ligand>
        <name>ATP</name>
        <dbReference type="ChEBI" id="CHEBI:30616"/>
    </ligand>
</feature>
<evidence type="ECO:0000256" key="3">
    <source>
        <dbReference type="ARBA" id="ARBA00017473"/>
    </source>
</evidence>
<dbReference type="EC" id="2.7.1.148" evidence="2 10"/>
<keyword evidence="5 10" id="KW-0547">Nucleotide-binding</keyword>
<evidence type="ECO:0000313" key="13">
    <source>
        <dbReference type="EMBL" id="TDP87122.1"/>
    </source>
</evidence>
<keyword evidence="8 10" id="KW-0414">Isoprene biosynthesis</keyword>
<dbReference type="OrthoDB" id="9809438at2"/>
<keyword evidence="14" id="KW-1185">Reference proteome</keyword>
<comment type="function">
    <text evidence="10">Catalyzes the phosphorylation of the position 2 hydroxy group of 4-diphosphocytidyl-2C-methyl-D-erythritol.</text>
</comment>
<dbReference type="PIRSF" id="PIRSF010376">
    <property type="entry name" value="IspE"/>
    <property type="match status" value="1"/>
</dbReference>
<gene>
    <name evidence="10" type="primary">ispE</name>
    <name evidence="13" type="ORF">EDD54_1008</name>
</gene>
<dbReference type="GO" id="GO:0016114">
    <property type="term" value="P:terpenoid biosynthetic process"/>
    <property type="evidence" value="ECO:0007669"/>
    <property type="project" value="UniProtKB-UniRule"/>
</dbReference>
<comment type="catalytic activity">
    <reaction evidence="10">
        <text>4-CDP-2-C-methyl-D-erythritol + ATP = 4-CDP-2-C-methyl-D-erythritol 2-phosphate + ADP + H(+)</text>
        <dbReference type="Rhea" id="RHEA:18437"/>
        <dbReference type="ChEBI" id="CHEBI:15378"/>
        <dbReference type="ChEBI" id="CHEBI:30616"/>
        <dbReference type="ChEBI" id="CHEBI:57823"/>
        <dbReference type="ChEBI" id="CHEBI:57919"/>
        <dbReference type="ChEBI" id="CHEBI:456216"/>
        <dbReference type="EC" id="2.7.1.148"/>
    </reaction>
</comment>
<evidence type="ECO:0000256" key="9">
    <source>
        <dbReference type="ARBA" id="ARBA00032554"/>
    </source>
</evidence>
<dbReference type="AlphaFoldDB" id="A0A4R6RKW8"/>
<dbReference type="HAMAP" id="MF_00061">
    <property type="entry name" value="IspE"/>
    <property type="match status" value="1"/>
</dbReference>
<keyword evidence="6 10" id="KW-0418">Kinase</keyword>
<evidence type="ECO:0000259" key="12">
    <source>
        <dbReference type="Pfam" id="PF08544"/>
    </source>
</evidence>
<dbReference type="GO" id="GO:0050515">
    <property type="term" value="F:4-(cytidine 5'-diphospho)-2-C-methyl-D-erythritol kinase activity"/>
    <property type="evidence" value="ECO:0007669"/>
    <property type="project" value="UniProtKB-UniRule"/>
</dbReference>
<dbReference type="InterPro" id="IPR014721">
    <property type="entry name" value="Ribsml_uS5_D2-typ_fold_subgr"/>
</dbReference>
<dbReference type="NCBIfam" id="TIGR00154">
    <property type="entry name" value="ispE"/>
    <property type="match status" value="1"/>
</dbReference>
<dbReference type="InterPro" id="IPR020568">
    <property type="entry name" value="Ribosomal_Su5_D2-typ_SF"/>
</dbReference>
<dbReference type="UniPathway" id="UPA00056">
    <property type="reaction ID" value="UER00094"/>
</dbReference>
<dbReference type="PANTHER" id="PTHR43527:SF2">
    <property type="entry name" value="4-DIPHOSPHOCYTIDYL-2-C-METHYL-D-ERYTHRITOL KINASE, CHLOROPLASTIC"/>
    <property type="match status" value="1"/>
</dbReference>
<dbReference type="SUPFAM" id="SSF54211">
    <property type="entry name" value="Ribosomal protein S5 domain 2-like"/>
    <property type="match status" value="1"/>
</dbReference>
<accession>A0A4R6RKW8</accession>
<proteinExistence type="inferred from homology"/>
<feature type="active site" evidence="10">
    <location>
        <position position="17"/>
    </location>
</feature>
<evidence type="ECO:0000256" key="10">
    <source>
        <dbReference type="HAMAP-Rule" id="MF_00061"/>
    </source>
</evidence>
<dbReference type="PANTHER" id="PTHR43527">
    <property type="entry name" value="4-DIPHOSPHOCYTIDYL-2-C-METHYL-D-ERYTHRITOL KINASE, CHLOROPLASTIC"/>
    <property type="match status" value="1"/>
</dbReference>
<feature type="active site" evidence="10">
    <location>
        <position position="146"/>
    </location>
</feature>
<keyword evidence="4 10" id="KW-0808">Transferase</keyword>
<feature type="domain" description="GHMP kinase N-terminal" evidence="11">
    <location>
        <begin position="76"/>
        <end position="152"/>
    </location>
</feature>
<dbReference type="Gene3D" id="3.30.230.10">
    <property type="match status" value="1"/>
</dbReference>
<keyword evidence="7 10" id="KW-0067">ATP-binding</keyword>
<dbReference type="NCBIfam" id="NF011202">
    <property type="entry name" value="PRK14608.1"/>
    <property type="match status" value="1"/>
</dbReference>
<dbReference type="InterPro" id="IPR013750">
    <property type="entry name" value="GHMP_kinase_C_dom"/>
</dbReference>
<sequence>MSDVAAPRVVEEEARAKVNLALHVVGRRADGYHLLDTLVAFPAVGDRLIAAPADGLTLTVDGPRAGALGDCAPEDNLVLRAARALARSIGIAAPGACLRLDKRLPVASGIGGGSADAAAALRALSRLWGVASEAELARLAEGLGADVPMCVASRPARARGVGERLDPLPALPPLGIVLVNPGVAVATPAVFRALAVKDNPPLPDPPGRFDAAGLLAYLAATRNDLEAPAVALAPVIAAVLAVLRTDDRCLFARMSGSGATCFALAESETAAAEVAAAVSAVHRDWWVASAAL</sequence>
<comment type="similarity">
    <text evidence="1 10">Belongs to the GHMP kinase family. IspE subfamily.</text>
</comment>
<evidence type="ECO:0000259" key="11">
    <source>
        <dbReference type="Pfam" id="PF00288"/>
    </source>
</evidence>
<evidence type="ECO:0000256" key="7">
    <source>
        <dbReference type="ARBA" id="ARBA00022840"/>
    </source>
</evidence>
<reference evidence="13 14" key="1">
    <citation type="submission" date="2019-03" db="EMBL/GenBank/DDBJ databases">
        <title>Genomic Encyclopedia of Type Strains, Phase IV (KMG-IV): sequencing the most valuable type-strain genomes for metagenomic binning, comparative biology and taxonomic classification.</title>
        <authorList>
            <person name="Goeker M."/>
        </authorList>
    </citation>
    <scope>NUCLEOTIDE SEQUENCE [LARGE SCALE GENOMIC DNA]</scope>
    <source>
        <strain evidence="13 14">DSM 102969</strain>
    </source>
</reference>
<dbReference type="InterPro" id="IPR006204">
    <property type="entry name" value="GHMP_kinase_N_dom"/>
</dbReference>
<evidence type="ECO:0000256" key="5">
    <source>
        <dbReference type="ARBA" id="ARBA00022741"/>
    </source>
</evidence>
<evidence type="ECO:0000256" key="1">
    <source>
        <dbReference type="ARBA" id="ARBA00009684"/>
    </source>
</evidence>
<dbReference type="Gene3D" id="3.30.70.890">
    <property type="entry name" value="GHMP kinase, C-terminal domain"/>
    <property type="match status" value="1"/>
</dbReference>
<dbReference type="RefSeq" id="WP_126535995.1">
    <property type="nucleotide sequence ID" value="NZ_BSPM01000008.1"/>
</dbReference>
<dbReference type="Pfam" id="PF08544">
    <property type="entry name" value="GHMP_kinases_C"/>
    <property type="match status" value="1"/>
</dbReference>
<dbReference type="GO" id="GO:0005524">
    <property type="term" value="F:ATP binding"/>
    <property type="evidence" value="ECO:0007669"/>
    <property type="project" value="UniProtKB-UniRule"/>
</dbReference>
<dbReference type="GO" id="GO:0019288">
    <property type="term" value="P:isopentenyl diphosphate biosynthetic process, methylerythritol 4-phosphate pathway"/>
    <property type="evidence" value="ECO:0007669"/>
    <property type="project" value="UniProtKB-UniRule"/>
</dbReference>
<feature type="domain" description="GHMP kinase C-terminal" evidence="12">
    <location>
        <begin position="212"/>
        <end position="281"/>
    </location>
</feature>
<evidence type="ECO:0000256" key="8">
    <source>
        <dbReference type="ARBA" id="ARBA00023229"/>
    </source>
</evidence>
<protein>
    <recommendedName>
        <fullName evidence="3 10">4-diphosphocytidyl-2-C-methyl-D-erythritol kinase</fullName>
        <shortName evidence="10">CMK</shortName>
        <ecNumber evidence="2 10">2.7.1.148</ecNumber>
    </recommendedName>
    <alternativeName>
        <fullName evidence="9 10">4-(cytidine-5'-diphospho)-2-C-methyl-D-erythritol kinase</fullName>
    </alternativeName>
</protein>
<dbReference type="EMBL" id="SNXY01000006">
    <property type="protein sequence ID" value="TDP87122.1"/>
    <property type="molecule type" value="Genomic_DNA"/>
</dbReference>
<comment type="pathway">
    <text evidence="10">Isoprenoid biosynthesis; isopentenyl diphosphate biosynthesis via DXP pathway; isopentenyl diphosphate from 1-deoxy-D-xylulose 5-phosphate: step 3/6.</text>
</comment>
<dbReference type="SUPFAM" id="SSF55060">
    <property type="entry name" value="GHMP Kinase, C-terminal domain"/>
    <property type="match status" value="1"/>
</dbReference>
<name>A0A4R6RKW8_9HYPH</name>
<evidence type="ECO:0000256" key="4">
    <source>
        <dbReference type="ARBA" id="ARBA00022679"/>
    </source>
</evidence>
<organism evidence="13 14">
    <name type="scientific">Oharaeibacter diazotrophicus</name>
    <dbReference type="NCBI Taxonomy" id="1920512"/>
    <lineage>
        <taxon>Bacteria</taxon>
        <taxon>Pseudomonadati</taxon>
        <taxon>Pseudomonadota</taxon>
        <taxon>Alphaproteobacteria</taxon>
        <taxon>Hyphomicrobiales</taxon>
        <taxon>Pleomorphomonadaceae</taxon>
        <taxon>Oharaeibacter</taxon>
    </lineage>
</organism>
<dbReference type="Proteomes" id="UP000294547">
    <property type="component" value="Unassembled WGS sequence"/>
</dbReference>